<dbReference type="EMBL" id="AMCI01007233">
    <property type="protein sequence ID" value="EJW92969.1"/>
    <property type="molecule type" value="Genomic_DNA"/>
</dbReference>
<comment type="caution">
    <text evidence="1">The sequence shown here is derived from an EMBL/GenBank/DDBJ whole genome shotgun (WGS) entry which is preliminary data.</text>
</comment>
<accession>J9G039</accession>
<protein>
    <submittedName>
        <fullName evidence="1">Uncharacterized protein</fullName>
    </submittedName>
</protein>
<reference evidence="1" key="1">
    <citation type="journal article" date="2012" name="PLoS ONE">
        <title>Gene sets for utilization of primary and secondary nutrition supplies in the distal gut of endangered iberian lynx.</title>
        <authorList>
            <person name="Alcaide M."/>
            <person name="Messina E."/>
            <person name="Richter M."/>
            <person name="Bargiela R."/>
            <person name="Peplies J."/>
            <person name="Huws S.A."/>
            <person name="Newbold C.J."/>
            <person name="Golyshin P.N."/>
            <person name="Simon M.A."/>
            <person name="Lopez G."/>
            <person name="Yakimov M.M."/>
            <person name="Ferrer M."/>
        </authorList>
    </citation>
    <scope>NUCLEOTIDE SEQUENCE</scope>
</reference>
<feature type="non-terminal residue" evidence="1">
    <location>
        <position position="185"/>
    </location>
</feature>
<name>J9G039_9ZZZZ</name>
<proteinExistence type="predicted"/>
<organism evidence="1">
    <name type="scientific">gut metagenome</name>
    <dbReference type="NCBI Taxonomy" id="749906"/>
    <lineage>
        <taxon>unclassified sequences</taxon>
        <taxon>metagenomes</taxon>
        <taxon>organismal metagenomes</taxon>
    </lineage>
</organism>
<dbReference type="AlphaFoldDB" id="J9G039"/>
<feature type="non-terminal residue" evidence="1">
    <location>
        <position position="1"/>
    </location>
</feature>
<sequence length="185" mass="20630">GQIMTSKSPARSAEDVDATALSYAEVKALATGDDRIREKMELDIEVSKLRMLKSSHTAQIYELEDRISLYYPQKMAQTELSIEALQKDLPVLMEHPIKDDSFSMLVSGQLYTERKAAGEAIIAACKTMTDPNQKINLGEYRGFPMTLSLNGQTFQVSLKQNLSYTAEIANDPSGNITRINHVLEK</sequence>
<evidence type="ECO:0000313" key="1">
    <source>
        <dbReference type="EMBL" id="EJW92969.1"/>
    </source>
</evidence>
<gene>
    <name evidence="1" type="ORF">EVA_18924</name>
</gene>